<dbReference type="EMBL" id="JACCBH010000001">
    <property type="protein sequence ID" value="NYD53323.1"/>
    <property type="molecule type" value="Genomic_DNA"/>
</dbReference>
<organism evidence="2 3">
    <name type="scientific">Microbacterium pseudoresistens</name>
    <dbReference type="NCBI Taxonomy" id="640634"/>
    <lineage>
        <taxon>Bacteria</taxon>
        <taxon>Bacillati</taxon>
        <taxon>Actinomycetota</taxon>
        <taxon>Actinomycetes</taxon>
        <taxon>Micrococcales</taxon>
        <taxon>Microbacteriaceae</taxon>
        <taxon>Microbacterium</taxon>
    </lineage>
</organism>
<evidence type="ECO:0008006" key="4">
    <source>
        <dbReference type="Google" id="ProtNLM"/>
    </source>
</evidence>
<dbReference type="Pfam" id="PF10823">
    <property type="entry name" value="DUF2568"/>
    <property type="match status" value="1"/>
</dbReference>
<accession>A0A7Y9ESU1</accession>
<keyword evidence="1" id="KW-0472">Membrane</keyword>
<keyword evidence="1" id="KW-1133">Transmembrane helix</keyword>
<name>A0A7Y9ESU1_9MICO</name>
<dbReference type="RefSeq" id="WP_179430760.1">
    <property type="nucleotide sequence ID" value="NZ_BAABLC010000003.1"/>
</dbReference>
<keyword evidence="1" id="KW-0812">Transmembrane</keyword>
<feature type="transmembrane region" description="Helical" evidence="1">
    <location>
        <begin position="83"/>
        <end position="110"/>
    </location>
</feature>
<proteinExistence type="predicted"/>
<feature type="transmembrane region" description="Helical" evidence="1">
    <location>
        <begin position="44"/>
        <end position="63"/>
    </location>
</feature>
<comment type="caution">
    <text evidence="2">The sequence shown here is derived from an EMBL/GenBank/DDBJ whole genome shotgun (WGS) entry which is preliminary data.</text>
</comment>
<gene>
    <name evidence="2" type="ORF">BKA02_000378</name>
</gene>
<sequence>MSDADPFVDASPLRGIALVLRFLLELALLVAVAMFAWHLAPADWGWLTAAVAVVVVAVLWGLLLSPKARYDIRPAGRFAVELVLFAGAAAGFVVIGFGIAGVTGFAVWAIDRLVLALTR</sequence>
<protein>
    <recommendedName>
        <fullName evidence="4">DUF2568 domain-containing protein</fullName>
    </recommendedName>
</protein>
<keyword evidence="3" id="KW-1185">Reference proteome</keyword>
<dbReference type="InterPro" id="IPR021214">
    <property type="entry name" value="DUF2568"/>
</dbReference>
<feature type="transmembrane region" description="Helical" evidence="1">
    <location>
        <begin position="18"/>
        <end position="38"/>
    </location>
</feature>
<evidence type="ECO:0000313" key="2">
    <source>
        <dbReference type="EMBL" id="NYD53323.1"/>
    </source>
</evidence>
<evidence type="ECO:0000256" key="1">
    <source>
        <dbReference type="SAM" id="Phobius"/>
    </source>
</evidence>
<dbReference type="Proteomes" id="UP000552045">
    <property type="component" value="Unassembled WGS sequence"/>
</dbReference>
<dbReference type="AlphaFoldDB" id="A0A7Y9ESU1"/>
<reference evidence="2 3" key="1">
    <citation type="submission" date="2020-07" db="EMBL/GenBank/DDBJ databases">
        <title>Sequencing the genomes of 1000 actinobacteria strains.</title>
        <authorList>
            <person name="Klenk H.-P."/>
        </authorList>
    </citation>
    <scope>NUCLEOTIDE SEQUENCE [LARGE SCALE GENOMIC DNA]</scope>
    <source>
        <strain evidence="2 3">DSM 22185</strain>
    </source>
</reference>
<evidence type="ECO:0000313" key="3">
    <source>
        <dbReference type="Proteomes" id="UP000552045"/>
    </source>
</evidence>